<dbReference type="GO" id="GO:0000467">
    <property type="term" value="P:exonucleolytic trimming to generate mature 3'-end of 5.8S rRNA from tricistronic rRNA transcript (SSU-rRNA, 5.8S rRNA, LSU-rRNA)"/>
    <property type="evidence" value="ECO:0007669"/>
    <property type="project" value="TreeGrafter"/>
</dbReference>
<evidence type="ECO:0000256" key="8">
    <source>
        <dbReference type="ARBA" id="ARBA00023242"/>
    </source>
</evidence>
<evidence type="ECO:0000256" key="9">
    <source>
        <dbReference type="ARBA" id="ARBA00030617"/>
    </source>
</evidence>
<dbReference type="InterPro" id="IPR020568">
    <property type="entry name" value="Ribosomal_Su5_D2-typ_SF"/>
</dbReference>
<dbReference type="GO" id="GO:0071038">
    <property type="term" value="P:TRAMP-dependent tRNA surveillance pathway"/>
    <property type="evidence" value="ECO:0007669"/>
    <property type="project" value="TreeGrafter"/>
</dbReference>
<dbReference type="GO" id="GO:0000177">
    <property type="term" value="C:cytoplasmic exosome (RNase complex)"/>
    <property type="evidence" value="ECO:0007669"/>
    <property type="project" value="TreeGrafter"/>
</dbReference>
<dbReference type="GO" id="GO:0000176">
    <property type="term" value="C:nuclear exosome (RNase complex)"/>
    <property type="evidence" value="ECO:0007669"/>
    <property type="project" value="UniProtKB-ARBA"/>
</dbReference>
<keyword evidence="7" id="KW-0694">RNA-binding</keyword>
<protein>
    <recommendedName>
        <fullName evidence="9">Ribosomal RNA-processing protein 43</fullName>
    </recommendedName>
</protein>
<dbReference type="Gene3D" id="3.30.230.70">
    <property type="entry name" value="GHMP Kinase, N-terminal domain"/>
    <property type="match status" value="2"/>
</dbReference>
<proteinExistence type="inferred from homology"/>
<dbReference type="GO" id="GO:0034476">
    <property type="term" value="P:U5 snRNA 3'-end processing"/>
    <property type="evidence" value="ECO:0007669"/>
    <property type="project" value="TreeGrafter"/>
</dbReference>
<dbReference type="InterPro" id="IPR027408">
    <property type="entry name" value="PNPase/RNase_PH_dom_sf"/>
</dbReference>
<gene>
    <name evidence="12" type="ORF">GNLVRS02_ARAD1D11418g</name>
</gene>
<dbReference type="PhylomeDB" id="A0A060T8H5"/>
<dbReference type="SUPFAM" id="SSF54211">
    <property type="entry name" value="Ribosomal protein S5 domain 2-like"/>
    <property type="match status" value="1"/>
</dbReference>
<evidence type="ECO:0000256" key="1">
    <source>
        <dbReference type="ARBA" id="ARBA00004496"/>
    </source>
</evidence>
<name>A0A060T8H5_BLAAD</name>
<reference evidence="12" key="2">
    <citation type="submission" date="2014-06" db="EMBL/GenBank/DDBJ databases">
        <title>The complete genome of Blastobotrys (Arxula) adeninivorans LS3 - a yeast of biotechnological interest.</title>
        <authorList>
            <person name="Kunze G."/>
            <person name="Gaillardin C."/>
            <person name="Czernicka M."/>
            <person name="Durrens P."/>
            <person name="Martin T."/>
            <person name="Boer E."/>
            <person name="Gabaldon T."/>
            <person name="Cruz J."/>
            <person name="Talla E."/>
            <person name="Marck C."/>
            <person name="Goffeau A."/>
            <person name="Barbe V."/>
            <person name="Baret P."/>
            <person name="Baronian K."/>
            <person name="Beier S."/>
            <person name="Bleykasten C."/>
            <person name="Bode R."/>
            <person name="Casaregola S."/>
            <person name="Despons L."/>
            <person name="Fairhead C."/>
            <person name="Giersberg M."/>
            <person name="Gierski P."/>
            <person name="Hahnel U."/>
            <person name="Hartmann A."/>
            <person name="Jankowska D."/>
            <person name="Jubin C."/>
            <person name="Jung P."/>
            <person name="Lafontaine I."/>
            <person name="Leh-Louis V."/>
            <person name="Lemaire M."/>
            <person name="Marcet-Houben M."/>
            <person name="Mascher M."/>
            <person name="Morel G."/>
            <person name="Richard G.-F."/>
            <person name="Riechen J."/>
            <person name="Sacerdot C."/>
            <person name="Sarkar A."/>
            <person name="Savel G."/>
            <person name="Schacherer J."/>
            <person name="Sherman D."/>
            <person name="Straub M.-L."/>
            <person name="Stein N."/>
            <person name="Thierry A."/>
            <person name="Trautwein-Schult A."/>
            <person name="Westhof E."/>
            <person name="Worch S."/>
            <person name="Dujon B."/>
            <person name="Souciet J.-L."/>
            <person name="Wincker P."/>
            <person name="Scholz U."/>
            <person name="Neuveglise N."/>
        </authorList>
    </citation>
    <scope>NUCLEOTIDE SEQUENCE</scope>
    <source>
        <strain evidence="12">LS3</strain>
    </source>
</reference>
<dbReference type="GO" id="GO:0035925">
    <property type="term" value="F:mRNA 3'-UTR AU-rich region binding"/>
    <property type="evidence" value="ECO:0007669"/>
    <property type="project" value="TreeGrafter"/>
</dbReference>
<dbReference type="GO" id="GO:0034473">
    <property type="term" value="P:U1 snRNA 3'-end processing"/>
    <property type="evidence" value="ECO:0007669"/>
    <property type="project" value="TreeGrafter"/>
</dbReference>
<dbReference type="InterPro" id="IPR050590">
    <property type="entry name" value="Exosome_comp_Rrp42_subfam"/>
</dbReference>
<dbReference type="AlphaFoldDB" id="A0A060T8H5"/>
<dbReference type="GO" id="GO:0034475">
    <property type="term" value="P:U4 snRNA 3'-end processing"/>
    <property type="evidence" value="ECO:0007669"/>
    <property type="project" value="TreeGrafter"/>
</dbReference>
<dbReference type="GO" id="GO:0071028">
    <property type="term" value="P:nuclear mRNA surveillance"/>
    <property type="evidence" value="ECO:0007669"/>
    <property type="project" value="TreeGrafter"/>
</dbReference>
<accession>A0A060T8H5</accession>
<evidence type="ECO:0000259" key="11">
    <source>
        <dbReference type="Pfam" id="PF01138"/>
    </source>
</evidence>
<comment type="similarity">
    <text evidence="3">Belongs to the RNase PH family.</text>
</comment>
<feature type="region of interest" description="Disordered" evidence="10">
    <location>
        <begin position="182"/>
        <end position="210"/>
    </location>
</feature>
<feature type="domain" description="Exoribonuclease phosphorolytic" evidence="11">
    <location>
        <begin position="40"/>
        <end position="174"/>
    </location>
</feature>
<dbReference type="InterPro" id="IPR001247">
    <property type="entry name" value="ExoRNase_PH_dom1"/>
</dbReference>
<dbReference type="PANTHER" id="PTHR11097:SF9">
    <property type="entry name" value="EXOSOME COMPLEX COMPONENT RRP43"/>
    <property type="match status" value="1"/>
</dbReference>
<evidence type="ECO:0000256" key="4">
    <source>
        <dbReference type="ARBA" id="ARBA00022490"/>
    </source>
</evidence>
<evidence type="ECO:0000256" key="2">
    <source>
        <dbReference type="ARBA" id="ARBA00004604"/>
    </source>
</evidence>
<dbReference type="EMBL" id="HG937694">
    <property type="protein sequence ID" value="CDP37435.1"/>
    <property type="molecule type" value="Genomic_DNA"/>
</dbReference>
<organism evidence="12">
    <name type="scientific">Blastobotrys adeninivorans</name>
    <name type="common">Yeast</name>
    <name type="synonym">Arxula adeninivorans</name>
    <dbReference type="NCBI Taxonomy" id="409370"/>
    <lineage>
        <taxon>Eukaryota</taxon>
        <taxon>Fungi</taxon>
        <taxon>Dikarya</taxon>
        <taxon>Ascomycota</taxon>
        <taxon>Saccharomycotina</taxon>
        <taxon>Dipodascomycetes</taxon>
        <taxon>Dipodascales</taxon>
        <taxon>Trichomonascaceae</taxon>
        <taxon>Blastobotrys</taxon>
    </lineage>
</organism>
<dbReference type="Pfam" id="PF01138">
    <property type="entry name" value="RNase_PH"/>
    <property type="match status" value="1"/>
</dbReference>
<evidence type="ECO:0000256" key="7">
    <source>
        <dbReference type="ARBA" id="ARBA00022884"/>
    </source>
</evidence>
<dbReference type="GO" id="GO:0016075">
    <property type="term" value="P:rRNA catabolic process"/>
    <property type="evidence" value="ECO:0007669"/>
    <property type="project" value="TreeGrafter"/>
</dbReference>
<keyword evidence="4" id="KW-0963">Cytoplasm</keyword>
<evidence type="ECO:0000256" key="3">
    <source>
        <dbReference type="ARBA" id="ARBA00006678"/>
    </source>
</evidence>
<comment type="subcellular location">
    <subcellularLocation>
        <location evidence="1">Cytoplasm</location>
    </subcellularLocation>
    <subcellularLocation>
        <location evidence="2">Nucleus</location>
        <location evidence="2">Nucleolus</location>
    </subcellularLocation>
</comment>
<keyword evidence="8" id="KW-0539">Nucleus</keyword>
<evidence type="ECO:0000256" key="5">
    <source>
        <dbReference type="ARBA" id="ARBA00022552"/>
    </source>
</evidence>
<evidence type="ECO:0000256" key="6">
    <source>
        <dbReference type="ARBA" id="ARBA00022835"/>
    </source>
</evidence>
<dbReference type="PANTHER" id="PTHR11097">
    <property type="entry name" value="EXOSOME COMPLEX EXONUCLEASE RIBOSOMAL RNA PROCESSING PROTEIN"/>
    <property type="match status" value="1"/>
</dbReference>
<reference evidence="12" key="1">
    <citation type="submission" date="2014-02" db="EMBL/GenBank/DDBJ databases">
        <authorList>
            <person name="Genoscope - CEA"/>
        </authorList>
    </citation>
    <scope>NUCLEOTIDE SEQUENCE</scope>
    <source>
        <strain evidence="12">LS3</strain>
    </source>
</reference>
<dbReference type="GO" id="GO:0071035">
    <property type="term" value="P:nuclear polyadenylation-dependent rRNA catabolic process"/>
    <property type="evidence" value="ECO:0007669"/>
    <property type="project" value="TreeGrafter"/>
</dbReference>
<dbReference type="GO" id="GO:0005730">
    <property type="term" value="C:nucleolus"/>
    <property type="evidence" value="ECO:0007669"/>
    <property type="project" value="UniProtKB-SubCell"/>
</dbReference>
<evidence type="ECO:0000256" key="10">
    <source>
        <dbReference type="SAM" id="MobiDB-lite"/>
    </source>
</evidence>
<evidence type="ECO:0000313" key="12">
    <source>
        <dbReference type="EMBL" id="CDP37435.1"/>
    </source>
</evidence>
<keyword evidence="6" id="KW-0271">Exosome</keyword>
<keyword evidence="5" id="KW-0698">rRNA processing</keyword>
<sequence>MSAESALSFPPDVFSKLEPELYLQRHLAQGLRPSNRGLLEFRDTKVQQGSVKGEYIVGSSVLRSGGSIVVCGISAGITSSTGGAGIYPNVEVVRGGGSRNSPPNEEEMILSQRIYELLRTEHIMDHTKHLFEIPGVEDQWVVLNASVQVLSRSGPVLDAAWNAVVAAIRSIRMPPLEYDPDRQTAFFKTNDDNHNNDDDDSMQVDPTPQPHESLDVFSSSYGIAELRNDIGLGDHQQHEDQRQSSVALVADVEGETEEACMPSTINIVRGTDGLLHGATISLCDSTASGGNNGIKLTRRHIQSALQGAKAHSEQLAKNLS</sequence>